<dbReference type="RefSeq" id="WP_091164417.1">
    <property type="nucleotide sequence ID" value="NZ_FNCG01000003.1"/>
</dbReference>
<protein>
    <submittedName>
        <fullName evidence="7">Thiol-disulfide isomerase or thioredoxin</fullName>
    </submittedName>
</protein>
<dbReference type="InterPro" id="IPR012336">
    <property type="entry name" value="Thioredoxin-like_fold"/>
</dbReference>
<dbReference type="Pfam" id="PF13905">
    <property type="entry name" value="Thioredoxin_8"/>
    <property type="match status" value="1"/>
</dbReference>
<gene>
    <name evidence="7" type="ORF">SAMN05192573_103378</name>
</gene>
<dbReference type="PANTHER" id="PTHR42852:SF6">
    <property type="entry name" value="THIOL:DISULFIDE INTERCHANGE PROTEIN DSBE"/>
    <property type="match status" value="1"/>
</dbReference>
<keyword evidence="5" id="KW-0732">Signal</keyword>
<dbReference type="PANTHER" id="PTHR42852">
    <property type="entry name" value="THIOL:DISULFIDE INTERCHANGE PROTEIN DSBE"/>
    <property type="match status" value="1"/>
</dbReference>
<evidence type="ECO:0000259" key="6">
    <source>
        <dbReference type="PROSITE" id="PS51352"/>
    </source>
</evidence>
<dbReference type="AlphaFoldDB" id="A0A1G7U540"/>
<feature type="chain" id="PRO_5011495115" evidence="5">
    <location>
        <begin position="25"/>
        <end position="185"/>
    </location>
</feature>
<dbReference type="GO" id="GO:0016853">
    <property type="term" value="F:isomerase activity"/>
    <property type="evidence" value="ECO:0007669"/>
    <property type="project" value="UniProtKB-KW"/>
</dbReference>
<proteinExistence type="predicted"/>
<keyword evidence="4" id="KW-0676">Redox-active center</keyword>
<comment type="subcellular location">
    <subcellularLocation>
        <location evidence="1">Cell envelope</location>
    </subcellularLocation>
</comment>
<feature type="signal peptide" evidence="5">
    <location>
        <begin position="1"/>
        <end position="24"/>
    </location>
</feature>
<feature type="domain" description="Thioredoxin" evidence="6">
    <location>
        <begin position="43"/>
        <end position="185"/>
    </location>
</feature>
<dbReference type="GO" id="GO:0017004">
    <property type="term" value="P:cytochrome complex assembly"/>
    <property type="evidence" value="ECO:0007669"/>
    <property type="project" value="UniProtKB-KW"/>
</dbReference>
<evidence type="ECO:0000313" key="7">
    <source>
        <dbReference type="EMBL" id="SDG42745.1"/>
    </source>
</evidence>
<dbReference type="Gene3D" id="3.40.30.10">
    <property type="entry name" value="Glutaredoxin"/>
    <property type="match status" value="1"/>
</dbReference>
<dbReference type="InterPro" id="IPR036249">
    <property type="entry name" value="Thioredoxin-like_sf"/>
</dbReference>
<dbReference type="SUPFAM" id="SSF52833">
    <property type="entry name" value="Thioredoxin-like"/>
    <property type="match status" value="1"/>
</dbReference>
<dbReference type="InterPro" id="IPR050553">
    <property type="entry name" value="Thioredoxin_ResA/DsbE_sf"/>
</dbReference>
<accession>A0A1G7U540</accession>
<dbReference type="STRING" id="551996.SAMN05192573_103378"/>
<keyword evidence="3" id="KW-1015">Disulfide bond</keyword>
<organism evidence="7 8">
    <name type="scientific">Mucilaginibacter gossypii</name>
    <dbReference type="NCBI Taxonomy" id="551996"/>
    <lineage>
        <taxon>Bacteria</taxon>
        <taxon>Pseudomonadati</taxon>
        <taxon>Bacteroidota</taxon>
        <taxon>Sphingobacteriia</taxon>
        <taxon>Sphingobacteriales</taxon>
        <taxon>Sphingobacteriaceae</taxon>
        <taxon>Mucilaginibacter</taxon>
    </lineage>
</organism>
<name>A0A1G7U540_9SPHI</name>
<dbReference type="InterPro" id="IPR013766">
    <property type="entry name" value="Thioredoxin_domain"/>
</dbReference>
<evidence type="ECO:0000256" key="2">
    <source>
        <dbReference type="ARBA" id="ARBA00022748"/>
    </source>
</evidence>
<dbReference type="Proteomes" id="UP000199705">
    <property type="component" value="Unassembled WGS sequence"/>
</dbReference>
<keyword evidence="2" id="KW-0201">Cytochrome c-type biogenesis</keyword>
<evidence type="ECO:0000313" key="8">
    <source>
        <dbReference type="Proteomes" id="UP000199705"/>
    </source>
</evidence>
<reference evidence="8" key="1">
    <citation type="submission" date="2016-10" db="EMBL/GenBank/DDBJ databases">
        <authorList>
            <person name="Varghese N."/>
            <person name="Submissions S."/>
        </authorList>
    </citation>
    <scope>NUCLEOTIDE SEQUENCE [LARGE SCALE GENOMIC DNA]</scope>
    <source>
        <strain evidence="8">Gh-67</strain>
    </source>
</reference>
<evidence type="ECO:0000256" key="5">
    <source>
        <dbReference type="SAM" id="SignalP"/>
    </source>
</evidence>
<dbReference type="PROSITE" id="PS51352">
    <property type="entry name" value="THIOREDOXIN_2"/>
    <property type="match status" value="1"/>
</dbReference>
<dbReference type="CDD" id="cd02966">
    <property type="entry name" value="TlpA_like_family"/>
    <property type="match status" value="1"/>
</dbReference>
<dbReference type="GO" id="GO:0030313">
    <property type="term" value="C:cell envelope"/>
    <property type="evidence" value="ECO:0007669"/>
    <property type="project" value="UniProtKB-SubCell"/>
</dbReference>
<evidence type="ECO:0000256" key="1">
    <source>
        <dbReference type="ARBA" id="ARBA00004196"/>
    </source>
</evidence>
<evidence type="ECO:0000256" key="3">
    <source>
        <dbReference type="ARBA" id="ARBA00023157"/>
    </source>
</evidence>
<keyword evidence="8" id="KW-1185">Reference proteome</keyword>
<dbReference type="EMBL" id="FNCG01000003">
    <property type="protein sequence ID" value="SDG42745.1"/>
    <property type="molecule type" value="Genomic_DNA"/>
</dbReference>
<evidence type="ECO:0000256" key="4">
    <source>
        <dbReference type="ARBA" id="ARBA00023284"/>
    </source>
</evidence>
<sequence>MKINFKRLLLVTPVALALSTGWKADGNASSLKKQDTVTASQNLIAGKPLPAFTLQTADGNFIKSPLVKGKVVLLDFWASWCMPCRAAIPHLKELYKQYHAKGFEIVSISIDQNNKAWKNAMLKEAMPWQQGIDKYEDGKDTSVMMNALGIQSVPFAIVLDAEGNVILINPTSSDIDIQLKKIFNN</sequence>
<keyword evidence="7" id="KW-0413">Isomerase</keyword>